<comment type="cofactor">
    <cofactor evidence="1">
        <name>Zn(2+)</name>
        <dbReference type="ChEBI" id="CHEBI:29105"/>
    </cofactor>
</comment>
<dbReference type="EMBL" id="CAJVPD010000282">
    <property type="protein sequence ID" value="CAG8422222.1"/>
    <property type="molecule type" value="Genomic_DNA"/>
</dbReference>
<name>A0A9W4JUC6_9EURO</name>
<dbReference type="PANTHER" id="PTHR43350:SF17">
    <property type="entry name" value="NAD-DEPENDENT ALCOHOL DEHYDROGENASE"/>
    <property type="match status" value="1"/>
</dbReference>
<reference evidence="6" key="1">
    <citation type="submission" date="2021-07" db="EMBL/GenBank/DDBJ databases">
        <authorList>
            <person name="Branca A.L. A."/>
        </authorList>
    </citation>
    <scope>NUCLEOTIDE SEQUENCE</scope>
</reference>
<organism evidence="6 7">
    <name type="scientific">Penicillium salamii</name>
    <dbReference type="NCBI Taxonomy" id="1612424"/>
    <lineage>
        <taxon>Eukaryota</taxon>
        <taxon>Fungi</taxon>
        <taxon>Dikarya</taxon>
        <taxon>Ascomycota</taxon>
        <taxon>Pezizomycotina</taxon>
        <taxon>Eurotiomycetes</taxon>
        <taxon>Eurotiomycetidae</taxon>
        <taxon>Eurotiales</taxon>
        <taxon>Aspergillaceae</taxon>
        <taxon>Penicillium</taxon>
    </lineage>
</organism>
<accession>A0A9W4JUC6</accession>
<sequence>MTPHELEFSSGYWKNGCFAELARFPVENVHAVDETKVARYGSLNQLAEIASLMPSMGAANAIDVRAGETVIVIPATGFFSSSAVVVALALGANVVAGSRSRESLDALITHLGDDGRRVTPVALTGDTELDSVNLRNATPGGQGADAYIDYSPPGAASTTHIVAGLMALKRYGRCCFAGVILDNVSLPYALIMANCLTLRGQFAQSRQDVVQTVRLIEAGVLKLRKAIVGPFPLEQHDLVMRLAGESRGWEKMVLFGP</sequence>
<dbReference type="SUPFAM" id="SSF51735">
    <property type="entry name" value="NAD(P)-binding Rossmann-fold domains"/>
    <property type="match status" value="1"/>
</dbReference>
<evidence type="ECO:0008006" key="8">
    <source>
        <dbReference type="Google" id="ProtNLM"/>
    </source>
</evidence>
<evidence type="ECO:0000256" key="3">
    <source>
        <dbReference type="ARBA" id="ARBA00022723"/>
    </source>
</evidence>
<dbReference type="Gene3D" id="3.40.50.720">
    <property type="entry name" value="NAD(P)-binding Rossmann-like Domain"/>
    <property type="match status" value="1"/>
</dbReference>
<dbReference type="OrthoDB" id="205993at2759"/>
<keyword evidence="3" id="KW-0479">Metal-binding</keyword>
<dbReference type="GO" id="GO:0016491">
    <property type="term" value="F:oxidoreductase activity"/>
    <property type="evidence" value="ECO:0007669"/>
    <property type="project" value="UniProtKB-KW"/>
</dbReference>
<evidence type="ECO:0000313" key="7">
    <source>
        <dbReference type="Proteomes" id="UP001152592"/>
    </source>
</evidence>
<dbReference type="InterPro" id="IPR036291">
    <property type="entry name" value="NAD(P)-bd_dom_sf"/>
</dbReference>
<evidence type="ECO:0000313" key="6">
    <source>
        <dbReference type="EMBL" id="CAG8422222.1"/>
    </source>
</evidence>
<evidence type="ECO:0000256" key="1">
    <source>
        <dbReference type="ARBA" id="ARBA00001947"/>
    </source>
</evidence>
<dbReference type="GO" id="GO:0046872">
    <property type="term" value="F:metal ion binding"/>
    <property type="evidence" value="ECO:0007669"/>
    <property type="project" value="UniProtKB-KW"/>
</dbReference>
<dbReference type="Proteomes" id="UP001152592">
    <property type="component" value="Unassembled WGS sequence"/>
</dbReference>
<protein>
    <recommendedName>
        <fullName evidence="8">Alcohol dehydrogenase-like C-terminal domain-containing protein</fullName>
    </recommendedName>
</protein>
<dbReference type="Gene3D" id="3.90.180.10">
    <property type="entry name" value="Medium-chain alcohol dehydrogenases, catalytic domain"/>
    <property type="match status" value="1"/>
</dbReference>
<dbReference type="AlphaFoldDB" id="A0A9W4JUC6"/>
<keyword evidence="5" id="KW-0560">Oxidoreductase</keyword>
<keyword evidence="4" id="KW-0862">Zinc</keyword>
<evidence type="ECO:0000256" key="5">
    <source>
        <dbReference type="ARBA" id="ARBA00023002"/>
    </source>
</evidence>
<evidence type="ECO:0000256" key="4">
    <source>
        <dbReference type="ARBA" id="ARBA00022833"/>
    </source>
</evidence>
<dbReference type="PANTHER" id="PTHR43350">
    <property type="entry name" value="NAD-DEPENDENT ALCOHOL DEHYDROGENASE"/>
    <property type="match status" value="1"/>
</dbReference>
<comment type="similarity">
    <text evidence="2">Belongs to the zinc-containing alcohol dehydrogenase family.</text>
</comment>
<proteinExistence type="inferred from homology"/>
<evidence type="ECO:0000256" key="2">
    <source>
        <dbReference type="ARBA" id="ARBA00008072"/>
    </source>
</evidence>
<gene>
    <name evidence="6" type="ORF">PSALAMII_LOCUS9876</name>
</gene>
<comment type="caution">
    <text evidence="6">The sequence shown here is derived from an EMBL/GenBank/DDBJ whole genome shotgun (WGS) entry which is preliminary data.</text>
</comment>